<dbReference type="Proteomes" id="UP001172082">
    <property type="component" value="Unassembled WGS sequence"/>
</dbReference>
<protein>
    <submittedName>
        <fullName evidence="1">Uncharacterized protein</fullName>
    </submittedName>
</protein>
<dbReference type="RefSeq" id="WP_346751635.1">
    <property type="nucleotide sequence ID" value="NZ_JAUJEA010000003.1"/>
</dbReference>
<dbReference type="EMBL" id="JAUJEA010000003">
    <property type="protein sequence ID" value="MDN5201607.1"/>
    <property type="molecule type" value="Genomic_DNA"/>
</dbReference>
<organism evidence="1 2">
    <name type="scientific">Splendidivirga corallicola</name>
    <dbReference type="NCBI Taxonomy" id="3051826"/>
    <lineage>
        <taxon>Bacteria</taxon>
        <taxon>Pseudomonadati</taxon>
        <taxon>Bacteroidota</taxon>
        <taxon>Cytophagia</taxon>
        <taxon>Cytophagales</taxon>
        <taxon>Splendidivirgaceae</taxon>
        <taxon>Splendidivirga</taxon>
    </lineage>
</organism>
<evidence type="ECO:0000313" key="2">
    <source>
        <dbReference type="Proteomes" id="UP001172082"/>
    </source>
</evidence>
<gene>
    <name evidence="1" type="ORF">QQ008_09550</name>
</gene>
<proteinExistence type="predicted"/>
<reference evidence="1" key="1">
    <citation type="submission" date="2023-06" db="EMBL/GenBank/DDBJ databases">
        <title>Genomic of Parafulvivirga corallium.</title>
        <authorList>
            <person name="Wang G."/>
        </authorList>
    </citation>
    <scope>NUCLEOTIDE SEQUENCE</scope>
    <source>
        <strain evidence="1">BMA10</strain>
    </source>
</reference>
<comment type="caution">
    <text evidence="1">The sequence shown here is derived from an EMBL/GenBank/DDBJ whole genome shotgun (WGS) entry which is preliminary data.</text>
</comment>
<accession>A0ABT8KLK7</accession>
<evidence type="ECO:0000313" key="1">
    <source>
        <dbReference type="EMBL" id="MDN5201607.1"/>
    </source>
</evidence>
<sequence>MMVLSTVSSGAAIETKIHEASQLEATSDSNDEDGTREEFTFVAQEAIINIIHVDLHFESYFIHELPLVSEITYNVDFEEPLYDSYYFKTLFRLIIQPNAP</sequence>
<name>A0ABT8KLK7_9BACT</name>
<keyword evidence="2" id="KW-1185">Reference proteome</keyword>